<feature type="domain" description="Toprim" evidence="2">
    <location>
        <begin position="134"/>
        <end position="214"/>
    </location>
</feature>
<feature type="region of interest" description="Disordered" evidence="1">
    <location>
        <begin position="402"/>
        <end position="426"/>
    </location>
</feature>
<reference evidence="3" key="1">
    <citation type="submission" date="2020-07" db="EMBL/GenBank/DDBJ databases">
        <authorList>
            <person name="Pettersson B.M.F."/>
            <person name="Behra P.R.K."/>
            <person name="Ramesh M."/>
            <person name="Das S."/>
            <person name="Dasgupta S."/>
            <person name="Kirsebom L.A."/>
        </authorList>
    </citation>
    <scope>NUCLEOTIDE SEQUENCE</scope>
    <source>
        <strain evidence="3">DSM 44615</strain>
    </source>
</reference>
<proteinExistence type="predicted"/>
<sequence length="426" mass="45828">MIATDHSAAYERLTAALRDQGRVVRETGDGKAMAQCPAHDDRNPSLSIAPRRDGKGVVVHCHAGCDIGAVTAAVGLQLRDLFDDDRMRAVYADTGTYAYPGGREVHRRPGKDFRQTGNKADRSLYHGDRIADRSTVYVVEGERDVHAVESQGGAAVSPAMGAGKSHLADWSALKGKEVVVVADADEAGRKHAAEVAEIVGRLGNSIRIVEARTGKDVADHIAAGHSLDELAPRAKADVRPADMPRLWRAAELADQEQGRWLAKNWLPLAAVALLIGDEGIGKSLLWVLIIAHVTTGKPMPAMGIPAREPQAVVIVVTEDDWKTTVRPRLTVAGVNLDMVHVICTDRDGSGAPVFPRDVDLLDGLDFVLLVVDAWLDTVPASLSVRDPQQARQALHPFKELASREGCAVAPQTTRNTSRSPERTTDA</sequence>
<protein>
    <submittedName>
        <fullName evidence="3">AAA family ATPase</fullName>
    </submittedName>
</protein>
<dbReference type="Gene3D" id="3.40.50.300">
    <property type="entry name" value="P-loop containing nucleotide triphosphate hydrolases"/>
    <property type="match status" value="1"/>
</dbReference>
<evidence type="ECO:0000256" key="1">
    <source>
        <dbReference type="SAM" id="MobiDB-lite"/>
    </source>
</evidence>
<comment type="caution">
    <text evidence="3">The sequence shown here is derived from an EMBL/GenBank/DDBJ whole genome shotgun (WGS) entry which is preliminary data.</text>
</comment>
<dbReference type="InterPro" id="IPR034154">
    <property type="entry name" value="TOPRIM_DnaG/twinkle"/>
</dbReference>
<dbReference type="PROSITE" id="PS50880">
    <property type="entry name" value="TOPRIM"/>
    <property type="match status" value="1"/>
</dbReference>
<evidence type="ECO:0000313" key="3">
    <source>
        <dbReference type="EMBL" id="MCV7173077.1"/>
    </source>
</evidence>
<dbReference type="Pfam" id="PF13362">
    <property type="entry name" value="Toprim_3"/>
    <property type="match status" value="1"/>
</dbReference>
<dbReference type="CDD" id="cd01029">
    <property type="entry name" value="TOPRIM_primases"/>
    <property type="match status" value="1"/>
</dbReference>
<gene>
    <name evidence="3" type="ORF">H7I41_24430</name>
</gene>
<dbReference type="SMART" id="SM00493">
    <property type="entry name" value="TOPRIM"/>
    <property type="match status" value="1"/>
</dbReference>
<dbReference type="Gene3D" id="3.40.1360.10">
    <property type="match status" value="1"/>
</dbReference>
<dbReference type="RefSeq" id="WP_264015232.1">
    <property type="nucleotide sequence ID" value="NZ_JACKSJ010000228.1"/>
</dbReference>
<dbReference type="SUPFAM" id="SSF56731">
    <property type="entry name" value="DNA primase core"/>
    <property type="match status" value="1"/>
</dbReference>
<dbReference type="GO" id="GO:0005737">
    <property type="term" value="C:cytoplasm"/>
    <property type="evidence" value="ECO:0007669"/>
    <property type="project" value="TreeGrafter"/>
</dbReference>
<evidence type="ECO:0000259" key="2">
    <source>
        <dbReference type="PROSITE" id="PS50880"/>
    </source>
</evidence>
<name>A0A9X2YEP8_9MYCO</name>
<organism evidence="3 4">
    <name type="scientific">[Mycobacterium] manitobense</name>
    <dbReference type="NCBI Taxonomy" id="190147"/>
    <lineage>
        <taxon>Bacteria</taxon>
        <taxon>Bacillati</taxon>
        <taxon>Actinomycetota</taxon>
        <taxon>Actinomycetes</taxon>
        <taxon>Mycobacteriales</taxon>
        <taxon>Mycobacteriaceae</taxon>
        <taxon>Mycolicibacterium</taxon>
    </lineage>
</organism>
<dbReference type="PANTHER" id="PTHR30313:SF2">
    <property type="entry name" value="DNA PRIMASE"/>
    <property type="match status" value="1"/>
</dbReference>
<reference evidence="3" key="2">
    <citation type="journal article" date="2022" name="BMC Genomics">
        <title>Comparative genome analysis of mycobacteria focusing on tRNA and non-coding RNA.</title>
        <authorList>
            <person name="Behra P.R.K."/>
            <person name="Pettersson B.M.F."/>
            <person name="Ramesh M."/>
            <person name="Das S."/>
            <person name="Dasgupta S."/>
            <person name="Kirsebom L.A."/>
        </authorList>
    </citation>
    <scope>NUCLEOTIDE SEQUENCE</scope>
    <source>
        <strain evidence="3">DSM 44615</strain>
    </source>
</reference>
<dbReference type="InterPro" id="IPR006171">
    <property type="entry name" value="TOPRIM_dom"/>
</dbReference>
<dbReference type="Pfam" id="PF13481">
    <property type="entry name" value="AAA_25"/>
    <property type="match status" value="1"/>
</dbReference>
<dbReference type="InterPro" id="IPR027417">
    <property type="entry name" value="P-loop_NTPase"/>
</dbReference>
<accession>A0A9X2YEP8</accession>
<dbReference type="PANTHER" id="PTHR30313">
    <property type="entry name" value="DNA PRIMASE"/>
    <property type="match status" value="1"/>
</dbReference>
<dbReference type="InterPro" id="IPR050219">
    <property type="entry name" value="DnaG_primase"/>
</dbReference>
<dbReference type="Proteomes" id="UP001140293">
    <property type="component" value="Unassembled WGS sequence"/>
</dbReference>
<dbReference type="EMBL" id="JACKSJ010000228">
    <property type="protein sequence ID" value="MCV7173077.1"/>
    <property type="molecule type" value="Genomic_DNA"/>
</dbReference>
<dbReference type="GO" id="GO:0006269">
    <property type="term" value="P:DNA replication, synthesis of primer"/>
    <property type="evidence" value="ECO:0007669"/>
    <property type="project" value="TreeGrafter"/>
</dbReference>
<evidence type="ECO:0000313" key="4">
    <source>
        <dbReference type="Proteomes" id="UP001140293"/>
    </source>
</evidence>
<dbReference type="AlphaFoldDB" id="A0A9X2YEP8"/>
<dbReference type="SUPFAM" id="SSF52540">
    <property type="entry name" value="P-loop containing nucleoside triphosphate hydrolases"/>
    <property type="match status" value="1"/>
</dbReference>
<keyword evidence="4" id="KW-1185">Reference proteome</keyword>